<keyword evidence="1" id="KW-0732">Signal</keyword>
<gene>
    <name evidence="2" type="ORF">PHYSODRAFT_261971</name>
</gene>
<dbReference type="CDD" id="cd03457">
    <property type="entry name" value="intradiol_dioxygenase_like"/>
    <property type="match status" value="1"/>
</dbReference>
<organism evidence="2 3">
    <name type="scientific">Phytophthora sojae (strain P6497)</name>
    <name type="common">Soybean stem and root rot agent</name>
    <name type="synonym">Phytophthora megasperma f. sp. glycines</name>
    <dbReference type="NCBI Taxonomy" id="1094619"/>
    <lineage>
        <taxon>Eukaryota</taxon>
        <taxon>Sar</taxon>
        <taxon>Stramenopiles</taxon>
        <taxon>Oomycota</taxon>
        <taxon>Peronosporomycetes</taxon>
        <taxon>Peronosporales</taxon>
        <taxon>Peronosporaceae</taxon>
        <taxon>Phytophthora</taxon>
    </lineage>
</organism>
<dbReference type="InParanoid" id="G5AGB8"/>
<accession>G5AGB8</accession>
<evidence type="ECO:0008006" key="4">
    <source>
        <dbReference type="Google" id="ProtNLM"/>
    </source>
</evidence>
<sequence>MVRLTKLFVSACFATLVVADLASTHPSAHHASKSHQQLAARKLFVNNGKRLLEQSSNLTGLTSSVDPSTLFGDDVACLLEPEVAEGPYYVSGELIRTDVRESQPGFDLYLDLQFVDVNTCTVVDDLYVDFWHANLTGVYSGVIAEGTGDDNDATNINNTFHRGLYPTDEDGFVSFVTKFPGHYTGRATHMHIMTHYNGTLLENNTYSGGEISHVGQLFFDQDLLTAVQTTDTYAVNTWEITENADDSILAQAAADDFDPFVEYVLLGDTVEDGLLAWISVGVDMTSEYSVQTAATYTADGGVLTTSTAVGGGEGVIGGSFMGAGSAMSAPTVGSAPSIV</sequence>
<dbReference type="SUPFAM" id="SSF49482">
    <property type="entry name" value="Aromatic compound dioxygenase"/>
    <property type="match status" value="1"/>
</dbReference>
<evidence type="ECO:0000313" key="2">
    <source>
        <dbReference type="EMBL" id="EGZ05630.1"/>
    </source>
</evidence>
<reference evidence="2 3" key="1">
    <citation type="journal article" date="2006" name="Science">
        <title>Phytophthora genome sequences uncover evolutionary origins and mechanisms of pathogenesis.</title>
        <authorList>
            <person name="Tyler B.M."/>
            <person name="Tripathy S."/>
            <person name="Zhang X."/>
            <person name="Dehal P."/>
            <person name="Jiang R.H."/>
            <person name="Aerts A."/>
            <person name="Arredondo F.D."/>
            <person name="Baxter L."/>
            <person name="Bensasson D."/>
            <person name="Beynon J.L."/>
            <person name="Chapman J."/>
            <person name="Damasceno C.M."/>
            <person name="Dorrance A.E."/>
            <person name="Dou D."/>
            <person name="Dickerman A.W."/>
            <person name="Dubchak I.L."/>
            <person name="Garbelotto M."/>
            <person name="Gijzen M."/>
            <person name="Gordon S.G."/>
            <person name="Govers F."/>
            <person name="Grunwald N.J."/>
            <person name="Huang W."/>
            <person name="Ivors K.L."/>
            <person name="Jones R.W."/>
            <person name="Kamoun S."/>
            <person name="Krampis K."/>
            <person name="Lamour K.H."/>
            <person name="Lee M.K."/>
            <person name="McDonald W.H."/>
            <person name="Medina M."/>
            <person name="Meijer H.J."/>
            <person name="Nordberg E.K."/>
            <person name="Maclean D.J."/>
            <person name="Ospina-Giraldo M.D."/>
            <person name="Morris P.F."/>
            <person name="Phuntumart V."/>
            <person name="Putnam N.H."/>
            <person name="Rash S."/>
            <person name="Rose J.K."/>
            <person name="Sakihama Y."/>
            <person name="Salamov A.A."/>
            <person name="Savidor A."/>
            <person name="Scheuring C.F."/>
            <person name="Smith B.M."/>
            <person name="Sobral B.W."/>
            <person name="Terry A."/>
            <person name="Torto-Alalibo T.A."/>
            <person name="Win J."/>
            <person name="Xu Z."/>
            <person name="Zhang H."/>
            <person name="Grigoriev I.V."/>
            <person name="Rokhsar D.S."/>
            <person name="Boore J.L."/>
        </authorList>
    </citation>
    <scope>NUCLEOTIDE SEQUENCE [LARGE SCALE GENOMIC DNA]</scope>
    <source>
        <strain evidence="2 3">P6497</strain>
    </source>
</reference>
<dbReference type="AlphaFoldDB" id="G5AGB8"/>
<name>G5AGB8_PHYSP</name>
<dbReference type="GO" id="GO:0005506">
    <property type="term" value="F:iron ion binding"/>
    <property type="evidence" value="ECO:0007669"/>
    <property type="project" value="InterPro"/>
</dbReference>
<dbReference type="GO" id="GO:0016702">
    <property type="term" value="F:oxidoreductase activity, acting on single donors with incorporation of molecular oxygen, incorporation of two atoms of oxygen"/>
    <property type="evidence" value="ECO:0007669"/>
    <property type="project" value="InterPro"/>
</dbReference>
<dbReference type="RefSeq" id="XP_009539161.1">
    <property type="nucleotide sequence ID" value="XM_009540866.1"/>
</dbReference>
<evidence type="ECO:0000256" key="1">
    <source>
        <dbReference type="SAM" id="SignalP"/>
    </source>
</evidence>
<dbReference type="Gene3D" id="2.60.130.10">
    <property type="entry name" value="Aromatic compound dioxygenase"/>
    <property type="match status" value="1"/>
</dbReference>
<dbReference type="PANTHER" id="PTHR34315:SF1">
    <property type="entry name" value="INTRADIOL RING-CLEAVAGE DIOXYGENASES DOMAIN-CONTAINING PROTEIN-RELATED"/>
    <property type="match status" value="1"/>
</dbReference>
<protein>
    <recommendedName>
        <fullName evidence="4">Intradiol ring-cleavage dioxygenases domain-containing protein</fullName>
    </recommendedName>
</protein>
<dbReference type="GeneID" id="20639333"/>
<dbReference type="EMBL" id="JH159166">
    <property type="protein sequence ID" value="EGZ05630.1"/>
    <property type="molecule type" value="Genomic_DNA"/>
</dbReference>
<feature type="chain" id="PRO_5003473503" description="Intradiol ring-cleavage dioxygenases domain-containing protein" evidence="1">
    <location>
        <begin position="20"/>
        <end position="339"/>
    </location>
</feature>
<dbReference type="PANTHER" id="PTHR34315">
    <property type="match status" value="1"/>
</dbReference>
<evidence type="ECO:0000313" key="3">
    <source>
        <dbReference type="Proteomes" id="UP000002640"/>
    </source>
</evidence>
<feature type="signal peptide" evidence="1">
    <location>
        <begin position="1"/>
        <end position="19"/>
    </location>
</feature>
<dbReference type="KEGG" id="psoj:PHYSODRAFT_261971"/>
<proteinExistence type="predicted"/>
<dbReference type="Proteomes" id="UP000002640">
    <property type="component" value="Unassembled WGS sequence"/>
</dbReference>
<dbReference type="OMA" id="KPANACA"/>
<dbReference type="SMR" id="G5AGB8"/>
<dbReference type="InterPro" id="IPR015889">
    <property type="entry name" value="Intradiol_dOase_core"/>
</dbReference>
<keyword evidence="3" id="KW-1185">Reference proteome</keyword>